<dbReference type="PANTHER" id="PTHR36112:SF1">
    <property type="entry name" value="RIBOSOMAL RNA SMALL SUBUNIT METHYLTRANSFERASE J"/>
    <property type="match status" value="1"/>
</dbReference>
<keyword evidence="1" id="KW-0489">Methyltransferase</keyword>
<evidence type="ECO:0000313" key="1">
    <source>
        <dbReference type="EMBL" id="TCS83039.1"/>
    </source>
</evidence>
<dbReference type="Pfam" id="PF04445">
    <property type="entry name" value="SAM_MT"/>
    <property type="match status" value="1"/>
</dbReference>
<organism evidence="1 2">
    <name type="scientific">Tepidibacillus fermentans</name>
    <dbReference type="NCBI Taxonomy" id="1281767"/>
    <lineage>
        <taxon>Bacteria</taxon>
        <taxon>Bacillati</taxon>
        <taxon>Bacillota</taxon>
        <taxon>Bacilli</taxon>
        <taxon>Bacillales</taxon>
        <taxon>Bacillaceae</taxon>
        <taxon>Tepidibacillus</taxon>
    </lineage>
</organism>
<dbReference type="GO" id="GO:0008990">
    <property type="term" value="F:rRNA (guanine-N2-)-methyltransferase activity"/>
    <property type="evidence" value="ECO:0007669"/>
    <property type="project" value="InterPro"/>
</dbReference>
<dbReference type="PANTHER" id="PTHR36112">
    <property type="entry name" value="RIBOSOMAL RNA SMALL SUBUNIT METHYLTRANSFERASE J"/>
    <property type="match status" value="1"/>
</dbReference>
<keyword evidence="1" id="KW-0808">Transferase</keyword>
<sequence>MIVTTAYDPDQSTLSRAFEITALLNATFIKRKKQSLNALFELDQEIIIVEKESAKYYVNEQQQPFFFHPSMAVLRINRLQKGDNDILVSLSQLKSGDTFLDCTMGLGSDSIVASYIVGERGRVVGIESEPVIGILVKDGLQRGWKQDPDIDAAMKQIEIRLSDHLEFLKLLPDQSFDIVYFDPMFRKGVKKSSSIAPLRKLANSNPLTIETIEQAKRVAKRAVVLKENKNSKEFERLGFTKISRSSSTTYGIIKVDREV</sequence>
<proteinExistence type="predicted"/>
<reference evidence="1 2" key="1">
    <citation type="submission" date="2019-03" db="EMBL/GenBank/DDBJ databases">
        <title>Genomic Encyclopedia of Type Strains, Phase IV (KMG-IV): sequencing the most valuable type-strain genomes for metagenomic binning, comparative biology and taxonomic classification.</title>
        <authorList>
            <person name="Goeker M."/>
        </authorList>
    </citation>
    <scope>NUCLEOTIDE SEQUENCE [LARGE SCALE GENOMIC DNA]</scope>
    <source>
        <strain evidence="1 2">DSM 23802</strain>
    </source>
</reference>
<protein>
    <submittedName>
        <fullName evidence="1">Putative SAM-dependent methyltransferase</fullName>
    </submittedName>
</protein>
<dbReference type="Gene3D" id="3.40.50.150">
    <property type="entry name" value="Vaccinia Virus protein VP39"/>
    <property type="match status" value="1"/>
</dbReference>
<dbReference type="AlphaFoldDB" id="A0A4R3KHV8"/>
<dbReference type="EMBL" id="SMAB01000007">
    <property type="protein sequence ID" value="TCS83039.1"/>
    <property type="molecule type" value="Genomic_DNA"/>
</dbReference>
<dbReference type="Proteomes" id="UP000295788">
    <property type="component" value="Unassembled WGS sequence"/>
</dbReference>
<dbReference type="SUPFAM" id="SSF53335">
    <property type="entry name" value="S-adenosyl-L-methionine-dependent methyltransferases"/>
    <property type="match status" value="1"/>
</dbReference>
<gene>
    <name evidence="1" type="ORF">EDD72_107123</name>
</gene>
<dbReference type="InterPro" id="IPR029063">
    <property type="entry name" value="SAM-dependent_MTases_sf"/>
</dbReference>
<evidence type="ECO:0000313" key="2">
    <source>
        <dbReference type="Proteomes" id="UP000295788"/>
    </source>
</evidence>
<accession>A0A4R3KHV8</accession>
<dbReference type="InterPro" id="IPR007536">
    <property type="entry name" value="16SrRNA_methylTrfase_J"/>
</dbReference>
<dbReference type="OrthoDB" id="1653798at2"/>
<comment type="caution">
    <text evidence="1">The sequence shown here is derived from an EMBL/GenBank/DDBJ whole genome shotgun (WGS) entry which is preliminary data.</text>
</comment>
<keyword evidence="2" id="KW-1185">Reference proteome</keyword>
<dbReference type="RefSeq" id="WP_132768481.1">
    <property type="nucleotide sequence ID" value="NZ_SMAB01000007.1"/>
</dbReference>
<name>A0A4R3KHV8_9BACI</name>